<feature type="compositionally biased region" description="Basic and acidic residues" evidence="1">
    <location>
        <begin position="38"/>
        <end position="51"/>
    </location>
</feature>
<gene>
    <name evidence="2" type="ORF">ACI8B_210135</name>
</gene>
<evidence type="ECO:0000256" key="1">
    <source>
        <dbReference type="SAM" id="MobiDB-lite"/>
    </source>
</evidence>
<feature type="region of interest" description="Disordered" evidence="1">
    <location>
        <begin position="31"/>
        <end position="55"/>
    </location>
</feature>
<dbReference type="EMBL" id="CABWKZ010000014">
    <property type="protein sequence ID" value="VXA55343.1"/>
    <property type="molecule type" value="Genomic_DNA"/>
</dbReference>
<evidence type="ECO:0000313" key="2">
    <source>
        <dbReference type="EMBL" id="VXA55343.1"/>
    </source>
</evidence>
<sequence>MNEPTSPNMYIKPDYSAQVEQWLAEGNQIRSLENGEGAESKKFNNRDKSKSPQDAMRQVMSNSVAIAKAQKANPFVKARAEARSKGLIHYTGCKCRTCGSSNKFVSTNSCVECNRSKAAKRMSNKGAKA</sequence>
<evidence type="ECO:0000313" key="3">
    <source>
        <dbReference type="Proteomes" id="UP000430404"/>
    </source>
</evidence>
<reference evidence="2 3" key="1">
    <citation type="submission" date="2019-10" db="EMBL/GenBank/DDBJ databases">
        <authorList>
            <person name="Karimi E."/>
        </authorList>
    </citation>
    <scope>NUCLEOTIDE SEQUENCE [LARGE SCALE GENOMIC DNA]</scope>
    <source>
        <strain evidence="2">Acinetobacter sp. 8BE</strain>
    </source>
</reference>
<organism evidence="2 3">
    <name type="scientific">Acinetobacter proteolyticus</name>
    <dbReference type="NCBI Taxonomy" id="1776741"/>
    <lineage>
        <taxon>Bacteria</taxon>
        <taxon>Pseudomonadati</taxon>
        <taxon>Pseudomonadota</taxon>
        <taxon>Gammaproteobacteria</taxon>
        <taxon>Moraxellales</taxon>
        <taxon>Moraxellaceae</taxon>
        <taxon>Acinetobacter</taxon>
    </lineage>
</organism>
<accession>A0A653K3E0</accession>
<dbReference type="AlphaFoldDB" id="A0A653K3E0"/>
<name>A0A653K3E0_9GAMM</name>
<dbReference type="Proteomes" id="UP000430404">
    <property type="component" value="Unassembled WGS sequence"/>
</dbReference>
<dbReference type="RefSeq" id="WP_159725041.1">
    <property type="nucleotide sequence ID" value="NZ_LR732744.1"/>
</dbReference>
<proteinExistence type="predicted"/>
<protein>
    <submittedName>
        <fullName evidence="2">Uncharacterized protein</fullName>
    </submittedName>
</protein>